<reference evidence="3" key="1">
    <citation type="submission" date="2016-12" db="EMBL/GenBank/DDBJ databases">
        <authorList>
            <person name="Varghese N."/>
            <person name="Submissions S."/>
        </authorList>
    </citation>
    <scope>NUCLEOTIDE SEQUENCE [LARGE SCALE GENOMIC DNA]</scope>
    <source>
        <strain evidence="3">DSM 11032</strain>
    </source>
</reference>
<proteinExistence type="predicted"/>
<protein>
    <recommendedName>
        <fullName evidence="1">Nucleotide modification associated domain-containing protein</fullName>
    </recommendedName>
</protein>
<keyword evidence="3" id="KW-1185">Reference proteome</keyword>
<organism evidence="2 3">
    <name type="scientific">Erythrobacter sanguineus</name>
    <dbReference type="NCBI Taxonomy" id="198312"/>
    <lineage>
        <taxon>Bacteria</taxon>
        <taxon>Pseudomonadati</taxon>
        <taxon>Pseudomonadota</taxon>
        <taxon>Alphaproteobacteria</taxon>
        <taxon>Sphingomonadales</taxon>
        <taxon>Erythrobacteraceae</taxon>
        <taxon>Erythrobacter/Porphyrobacter group</taxon>
        <taxon>Erythrobacter</taxon>
    </lineage>
</organism>
<evidence type="ECO:0000313" key="3">
    <source>
        <dbReference type="Proteomes" id="UP000184391"/>
    </source>
</evidence>
<evidence type="ECO:0000259" key="1">
    <source>
        <dbReference type="Pfam" id="PF18754"/>
    </source>
</evidence>
<sequence>MKVIFSRKGVDSAAGGCASALIGAVPVSLPIPTHEPAPVTYGDLRSDLAAMAHDLSRGKLAAGRACHLDPDLDHRALSARPAGWRGALGQASASLGHLDNQGVDAGDLFLFWGLYRPVEQVAGRWRYCGPRRHAIFGWLHVAEVCRITDDGIDALRRHPWLRDHPHVRAGWNAANAVYVASDWFGLAGRRFPGSGVLSRAFSLTAPDSRLPSIWQVPGWLDPSAGGVGLTYHPPGRWLGQGQLRSAARGQEFVADIAARDDAATWIADLLQAHA</sequence>
<dbReference type="STRING" id="198312.SAMN02745193_00256"/>
<dbReference type="AlphaFoldDB" id="A0A1M7RR73"/>
<name>A0A1M7RR73_9SPHN</name>
<gene>
    <name evidence="2" type="ORF">SAMN02745193_00256</name>
</gene>
<dbReference type="OrthoDB" id="9772090at2"/>
<dbReference type="InterPro" id="IPR041135">
    <property type="entry name" value="Nmad3"/>
</dbReference>
<accession>A0A1M7RR73</accession>
<dbReference type="EMBL" id="FRDF01000001">
    <property type="protein sequence ID" value="SHN48739.1"/>
    <property type="molecule type" value="Genomic_DNA"/>
</dbReference>
<dbReference type="Proteomes" id="UP000184391">
    <property type="component" value="Unassembled WGS sequence"/>
</dbReference>
<dbReference type="Pfam" id="PF18754">
    <property type="entry name" value="Nmad3"/>
    <property type="match status" value="1"/>
</dbReference>
<feature type="domain" description="Nucleotide modification associated" evidence="1">
    <location>
        <begin position="2"/>
        <end position="255"/>
    </location>
</feature>
<evidence type="ECO:0000313" key="2">
    <source>
        <dbReference type="EMBL" id="SHN48739.1"/>
    </source>
</evidence>
<dbReference type="RefSeq" id="WP_072672842.1">
    <property type="nucleotide sequence ID" value="NZ_FRDF01000001.1"/>
</dbReference>